<feature type="region of interest" description="Disordered" evidence="1">
    <location>
        <begin position="274"/>
        <end position="361"/>
    </location>
</feature>
<keyword evidence="3" id="KW-1185">Reference proteome</keyword>
<evidence type="ECO:0000313" key="3">
    <source>
        <dbReference type="Proteomes" id="UP001519460"/>
    </source>
</evidence>
<accession>A0ABD0KWT8</accession>
<protein>
    <submittedName>
        <fullName evidence="2">Uncharacterized protein</fullName>
    </submittedName>
</protein>
<dbReference type="EMBL" id="JACVVK020000113">
    <property type="protein sequence ID" value="KAK7491599.1"/>
    <property type="molecule type" value="Genomic_DNA"/>
</dbReference>
<reference evidence="2 3" key="1">
    <citation type="journal article" date="2023" name="Sci. Data">
        <title>Genome assembly of the Korean intertidal mud-creeper Batillaria attramentaria.</title>
        <authorList>
            <person name="Patra A.K."/>
            <person name="Ho P.T."/>
            <person name="Jun S."/>
            <person name="Lee S.J."/>
            <person name="Kim Y."/>
            <person name="Won Y.J."/>
        </authorList>
    </citation>
    <scope>NUCLEOTIDE SEQUENCE [LARGE SCALE GENOMIC DNA]</scope>
    <source>
        <strain evidence="2">Wonlab-2016</strain>
    </source>
</reference>
<evidence type="ECO:0000256" key="1">
    <source>
        <dbReference type="SAM" id="MobiDB-lite"/>
    </source>
</evidence>
<feature type="compositionally biased region" description="Low complexity" evidence="1">
    <location>
        <begin position="350"/>
        <end position="361"/>
    </location>
</feature>
<feature type="compositionally biased region" description="Basic and acidic residues" evidence="1">
    <location>
        <begin position="310"/>
        <end position="327"/>
    </location>
</feature>
<proteinExistence type="predicted"/>
<sequence>MNPCVCLFAENCELDTKFIESATRDTANFQHFLDDVINDADVPADDILLGLLDDSSTQHVPTKSSSLHALSTPGGSLFSCARGSTETRLCSSVPLLASSPGFVFSTASPPGGQSGLQSQTSPIPASSGLLTSSSCLPIVTSSLSSLSQAASLADVMSYTDSVLSEDKIKDLLDWLAVGNSCSSLTDTALELGGHGGSSALEASPIEEKCDLGRQVQPEYCNSCSSVSVSHQIENGVCLLCSAAKRPIKDSDKLGQPLTFSGALSSRGAVPVSQFYKGNDSDTTVTSPAVKAAGGKRKSVCDDNTDNDNAEGCKRAKIDSSHDKKTEAVIDDSSDSARPQGRVHSAKREQTQSQTDDNNNTTTCVFDKAELKVDTSDMLGFLSNLTAGLPTDARWRSW</sequence>
<organism evidence="2 3">
    <name type="scientific">Batillaria attramentaria</name>
    <dbReference type="NCBI Taxonomy" id="370345"/>
    <lineage>
        <taxon>Eukaryota</taxon>
        <taxon>Metazoa</taxon>
        <taxon>Spiralia</taxon>
        <taxon>Lophotrochozoa</taxon>
        <taxon>Mollusca</taxon>
        <taxon>Gastropoda</taxon>
        <taxon>Caenogastropoda</taxon>
        <taxon>Sorbeoconcha</taxon>
        <taxon>Cerithioidea</taxon>
        <taxon>Batillariidae</taxon>
        <taxon>Batillaria</taxon>
    </lineage>
</organism>
<dbReference type="AlphaFoldDB" id="A0ABD0KWT8"/>
<evidence type="ECO:0000313" key="2">
    <source>
        <dbReference type="EMBL" id="KAK7491599.1"/>
    </source>
</evidence>
<dbReference type="Proteomes" id="UP001519460">
    <property type="component" value="Unassembled WGS sequence"/>
</dbReference>
<comment type="caution">
    <text evidence="2">The sequence shown here is derived from an EMBL/GenBank/DDBJ whole genome shotgun (WGS) entry which is preliminary data.</text>
</comment>
<name>A0ABD0KWT8_9CAEN</name>
<gene>
    <name evidence="2" type="ORF">BaRGS_00017238</name>
</gene>